<proteinExistence type="predicted"/>
<protein>
    <submittedName>
        <fullName evidence="1">Alpha/beta hydrolase</fullName>
    </submittedName>
</protein>
<dbReference type="Proteomes" id="UP000304953">
    <property type="component" value="Unassembled WGS sequence"/>
</dbReference>
<keyword evidence="2" id="KW-1185">Reference proteome</keyword>
<accession>A0AC61RS08</accession>
<sequence length="321" mass="35270">MSKEVIDDYGKLQGSLQFGGPGPEGEPGAGGPPADFKAPMAGISWVKRKYLDVPYDTESKNQVLDIFLPEEGEGPFPVLFHIHGGGFGLGDKRDDHMDTYLKLLKKGIAIGSIEYRLSGEAKFPAAVLDCRMAIRFIKEHGKEYKLDTEHVGVIGGSAGGNLSALLGMNIPNGEFPGEEGKTFTQDCYVKVAVDQFGPIDFAVMDEMARENGISFVDHDQPSSAESSYMGGPLQELDPQYLAKANPITYISDKMAPMLVQHGCVDRLVPYKQSVILVDAIREKVGEDRVEFTTLPTADHEDKQYGTDENLDLIWNFVKKYL</sequence>
<evidence type="ECO:0000313" key="1">
    <source>
        <dbReference type="EMBL" id="TGY91770.1"/>
    </source>
</evidence>
<dbReference type="EMBL" id="SRYA01000051">
    <property type="protein sequence ID" value="TGY91770.1"/>
    <property type="molecule type" value="Genomic_DNA"/>
</dbReference>
<reference evidence="1" key="1">
    <citation type="submission" date="2019-04" db="EMBL/GenBank/DDBJ databases">
        <title>Microbes associate with the intestines of laboratory mice.</title>
        <authorList>
            <person name="Navarre W."/>
            <person name="Wong E."/>
            <person name="Huang K."/>
            <person name="Tropini C."/>
            <person name="Ng K."/>
            <person name="Yu B."/>
        </authorList>
    </citation>
    <scope>NUCLEOTIDE SEQUENCE</scope>
    <source>
        <strain evidence="1">NM01_1-7b</strain>
    </source>
</reference>
<comment type="caution">
    <text evidence="1">The sequence shown here is derived from an EMBL/GenBank/DDBJ whole genome shotgun (WGS) entry which is preliminary data.</text>
</comment>
<evidence type="ECO:0000313" key="2">
    <source>
        <dbReference type="Proteomes" id="UP000304953"/>
    </source>
</evidence>
<organism evidence="1 2">
    <name type="scientific">Petralouisia muris</name>
    <dbReference type="NCBI Taxonomy" id="3032872"/>
    <lineage>
        <taxon>Bacteria</taxon>
        <taxon>Bacillati</taxon>
        <taxon>Bacillota</taxon>
        <taxon>Clostridia</taxon>
        <taxon>Lachnospirales</taxon>
        <taxon>Lachnospiraceae</taxon>
        <taxon>Petralouisia</taxon>
    </lineage>
</organism>
<gene>
    <name evidence="1" type="ORF">E5329_19925</name>
</gene>
<keyword evidence="1" id="KW-0378">Hydrolase</keyword>
<name>A0AC61RS08_9FIRM</name>